<name>A0A1G6Z3N0_9PSEU</name>
<dbReference type="InterPro" id="IPR012341">
    <property type="entry name" value="6hp_glycosidase-like_sf"/>
</dbReference>
<evidence type="ECO:0000259" key="2">
    <source>
        <dbReference type="Pfam" id="PF22422"/>
    </source>
</evidence>
<reference evidence="4" key="1">
    <citation type="submission" date="2016-10" db="EMBL/GenBank/DDBJ databases">
        <authorList>
            <person name="Varghese N."/>
            <person name="Submissions S."/>
        </authorList>
    </citation>
    <scope>NUCLEOTIDE SEQUENCE [LARGE SCALE GENOMIC DNA]</scope>
    <source>
        <strain evidence="4">IBRC-M 10403</strain>
    </source>
</reference>
<dbReference type="Proteomes" id="UP000199501">
    <property type="component" value="Unassembled WGS sequence"/>
</dbReference>
<dbReference type="RefSeq" id="WP_267463961.1">
    <property type="nucleotide sequence ID" value="NZ_FMZZ01000025.1"/>
</dbReference>
<dbReference type="AlphaFoldDB" id="A0A1G6Z3N0"/>
<dbReference type="InterPro" id="IPR008928">
    <property type="entry name" value="6-hairpin_glycosidase_sf"/>
</dbReference>
<dbReference type="InterPro" id="IPR032856">
    <property type="entry name" value="GDE_N_bis"/>
</dbReference>
<dbReference type="GO" id="GO:0005975">
    <property type="term" value="P:carbohydrate metabolic process"/>
    <property type="evidence" value="ECO:0007669"/>
    <property type="project" value="InterPro"/>
</dbReference>
<proteinExistence type="predicted"/>
<sequence length="710" mass="78342">MSSGWAFDGEPAALGNGTVTLVQGTSFCVCGGDGEMATDAAQGVFFRDTRVISTWHVRLNDRPVEPITTMTPNPFHATFLGRAHLDHDIGEASLLVHRDRYVGTGMREDIELRNLGQRTAEIWLSVEIGADFADLFEVKEGRVRSAGEYSIDVEAGEMRMRRRLRDQCRGVRISAHGAEARADRLLFRAIVGPRESWQTSILVHPTVDGVEWPALFPTERPVTESVPMVRAKQWRRSGPVVRWADNVGLARTLQRSRQDLGALRIVDPERPDEEVVAAGAPWFMTLFGRDSILASLMAMSVDPVLALGTLRTLARYQGSRTERHSEEQPGRIVHEMRFGADASLALGGSNAYYGTADATPLFVLLMGELHLWGIGRDHVEALLPHADRALDWVERHGDSDGDGFVEYERGTDRGLVNQGWKDSWDGVNFADGRIATAPIALCEVQAYVYGAYLARANMAEGVGDTERAGHWRERAAKLKQAFNERFWLPDKGWFALGLDRDKTPIDALTSNIGHCLWTGIVDADKAAAVADHLLSPAMFSGWGVRTLSADMGAYNPMSYHNGSVWPHDNAIVAAGLMRYGFVEHAQRVAAAIFDAAKEFGGRLPELMCGFDRAEYYRPVPYPTSCSPQAWASAAPVHLLRTLLRVEPHVPDGRVWIDPAVPASLGYFLIDDVPLGGSRVSLRVDTDGLHVHGLAKDIQVIRAPWLHTDPH</sequence>
<evidence type="ECO:0000259" key="1">
    <source>
        <dbReference type="Pfam" id="PF14742"/>
    </source>
</evidence>
<keyword evidence="4" id="KW-1185">Reference proteome</keyword>
<organism evidence="3 4">
    <name type="scientific">Actinokineospora iranica</name>
    <dbReference type="NCBI Taxonomy" id="1271860"/>
    <lineage>
        <taxon>Bacteria</taxon>
        <taxon>Bacillati</taxon>
        <taxon>Actinomycetota</taxon>
        <taxon>Actinomycetes</taxon>
        <taxon>Pseudonocardiales</taxon>
        <taxon>Pseudonocardiaceae</taxon>
        <taxon>Actinokineospora</taxon>
    </lineage>
</organism>
<protein>
    <submittedName>
        <fullName evidence="3">Glycogen debranching enzyme (Alpha-1,6-glucosidase)</fullName>
    </submittedName>
</protein>
<dbReference type="STRING" id="1271860.SAMN05216174_12524"/>
<gene>
    <name evidence="3" type="ORF">SAMN05216174_12524</name>
</gene>
<dbReference type="Pfam" id="PF22422">
    <property type="entry name" value="MGH1-like_GH"/>
    <property type="match status" value="1"/>
</dbReference>
<accession>A0A1G6Z3N0</accession>
<feature type="domain" description="Mannosylglycerate hydrolase MGH1-like glycoside hydrolase" evidence="2">
    <location>
        <begin position="359"/>
        <end position="598"/>
    </location>
</feature>
<evidence type="ECO:0000313" key="4">
    <source>
        <dbReference type="Proteomes" id="UP000199501"/>
    </source>
</evidence>
<dbReference type="SUPFAM" id="SSF48208">
    <property type="entry name" value="Six-hairpin glycosidases"/>
    <property type="match status" value="1"/>
</dbReference>
<evidence type="ECO:0000313" key="3">
    <source>
        <dbReference type="EMBL" id="SDD96873.1"/>
    </source>
</evidence>
<dbReference type="Gene3D" id="1.50.10.10">
    <property type="match status" value="1"/>
</dbReference>
<feature type="domain" description="Putative glycogen debranching enzyme N-terminal" evidence="1">
    <location>
        <begin position="21"/>
        <end position="200"/>
    </location>
</feature>
<dbReference type="Pfam" id="PF14742">
    <property type="entry name" value="GDE_N_bis"/>
    <property type="match status" value="1"/>
</dbReference>
<dbReference type="EMBL" id="FMZZ01000025">
    <property type="protein sequence ID" value="SDD96873.1"/>
    <property type="molecule type" value="Genomic_DNA"/>
</dbReference>
<dbReference type="InterPro" id="IPR054491">
    <property type="entry name" value="MGH1-like_GH"/>
</dbReference>